<organism evidence="2 3">
    <name type="scientific">Rhodococcus opacus</name>
    <name type="common">Nocardia opaca</name>
    <dbReference type="NCBI Taxonomy" id="37919"/>
    <lineage>
        <taxon>Bacteria</taxon>
        <taxon>Bacillati</taxon>
        <taxon>Actinomycetota</taxon>
        <taxon>Actinomycetes</taxon>
        <taxon>Mycobacteriales</taxon>
        <taxon>Nocardiaceae</taxon>
        <taxon>Rhodococcus</taxon>
    </lineage>
</organism>
<protein>
    <recommendedName>
        <fullName evidence="4">Phytanoyl-CoA dioxygenase family protein</fullName>
    </recommendedName>
</protein>
<accession>A0A2S8J4N6</accession>
<dbReference type="InterPro" id="IPR008775">
    <property type="entry name" value="Phytyl_CoA_dOase-like"/>
</dbReference>
<gene>
    <name evidence="2" type="ORF">C5613_24120</name>
</gene>
<dbReference type="EMBL" id="PUIO01000032">
    <property type="protein sequence ID" value="PQP22014.1"/>
    <property type="molecule type" value="Genomic_DNA"/>
</dbReference>
<dbReference type="GO" id="GO:0016706">
    <property type="term" value="F:2-oxoglutarate-dependent dioxygenase activity"/>
    <property type="evidence" value="ECO:0007669"/>
    <property type="project" value="UniProtKB-ARBA"/>
</dbReference>
<dbReference type="Gene3D" id="2.60.120.620">
    <property type="entry name" value="q2cbj1_9rhob like domain"/>
    <property type="match status" value="1"/>
</dbReference>
<feature type="region of interest" description="Disordered" evidence="1">
    <location>
        <begin position="57"/>
        <end position="80"/>
    </location>
</feature>
<dbReference type="PANTHER" id="PTHR37563:SF2">
    <property type="entry name" value="PHYTANOYL-COA DIOXYGENASE FAMILY PROTEIN (AFU_ORTHOLOGUE AFUA_2G03330)"/>
    <property type="match status" value="1"/>
</dbReference>
<reference evidence="3" key="1">
    <citation type="submission" date="2018-02" db="EMBL/GenBank/DDBJ databases">
        <title>Draft genome sequencing of Rhodococcus opacus KU647198.</title>
        <authorList>
            <person name="Zheng B.-X."/>
        </authorList>
    </citation>
    <scope>NUCLEOTIDE SEQUENCE [LARGE SCALE GENOMIC DNA]</scope>
    <source>
        <strain evidence="3">04-OD7</strain>
    </source>
</reference>
<name>A0A2S8J4N6_RHOOP</name>
<dbReference type="Pfam" id="PF05721">
    <property type="entry name" value="PhyH"/>
    <property type="match status" value="1"/>
</dbReference>
<evidence type="ECO:0000256" key="1">
    <source>
        <dbReference type="SAM" id="MobiDB-lite"/>
    </source>
</evidence>
<dbReference type="SUPFAM" id="SSF51197">
    <property type="entry name" value="Clavaminate synthase-like"/>
    <property type="match status" value="1"/>
</dbReference>
<proteinExistence type="predicted"/>
<dbReference type="RefSeq" id="WP_105418169.1">
    <property type="nucleotide sequence ID" value="NZ_PUIO01000032.1"/>
</dbReference>
<dbReference type="Proteomes" id="UP000239290">
    <property type="component" value="Unassembled WGS sequence"/>
</dbReference>
<sequence length="203" mass="22692">MAQSTGLVVRRGSGGQVLHSDQQPIPFATPSPVYFHAMVALSDFEVGMGVTEMVPGSHHWPSPRIGRNPQTGKAESLESFTSEPMVCKAGSAVIFESRTWHFQGRSSSDKTRLSILNGYCMHFMRPQDDYVASLHDDVYDNLSEAERRMLGFEVVAEYTGRVFPRSETDSRGSVNARYPYIPELRSGVDRRAIRFEDMHSGES</sequence>
<evidence type="ECO:0000313" key="3">
    <source>
        <dbReference type="Proteomes" id="UP000239290"/>
    </source>
</evidence>
<dbReference type="PANTHER" id="PTHR37563">
    <property type="entry name" value="PHYTANOYL-COA DIOXYGENASE FAMILY PROTEIN (AFU_ORTHOLOGUE AFUA_2G03330)"/>
    <property type="match status" value="1"/>
</dbReference>
<dbReference type="AlphaFoldDB" id="A0A2S8J4N6"/>
<feature type="compositionally biased region" description="Polar residues" evidence="1">
    <location>
        <begin position="68"/>
        <end position="80"/>
    </location>
</feature>
<evidence type="ECO:0000313" key="2">
    <source>
        <dbReference type="EMBL" id="PQP22014.1"/>
    </source>
</evidence>
<comment type="caution">
    <text evidence="2">The sequence shown here is derived from an EMBL/GenBank/DDBJ whole genome shotgun (WGS) entry which is preliminary data.</text>
</comment>
<evidence type="ECO:0008006" key="4">
    <source>
        <dbReference type="Google" id="ProtNLM"/>
    </source>
</evidence>
<dbReference type="InterPro" id="IPR051961">
    <property type="entry name" value="Fungal_Metabolite_Diox"/>
</dbReference>